<protein>
    <submittedName>
        <fullName evidence="1">Uncharacterized protein</fullName>
    </submittedName>
</protein>
<evidence type="ECO:0000313" key="1">
    <source>
        <dbReference type="EMBL" id="MBW87739.1"/>
    </source>
</evidence>
<sequence length="29" mass="3602">MRRCPILFSVFHKFNNQSFQLRNLHLRQA</sequence>
<reference evidence="1" key="1">
    <citation type="submission" date="2018-02" db="EMBL/GenBank/DDBJ databases">
        <title>Rhizophora mucronata_Transcriptome.</title>
        <authorList>
            <person name="Meera S.P."/>
            <person name="Sreeshan A."/>
            <person name="Augustine A."/>
        </authorList>
    </citation>
    <scope>NUCLEOTIDE SEQUENCE</scope>
    <source>
        <tissue evidence="1">Leaf</tissue>
    </source>
</reference>
<organism evidence="1">
    <name type="scientific">Rhizophora mucronata</name>
    <name type="common">Asiatic mangrove</name>
    <dbReference type="NCBI Taxonomy" id="61149"/>
    <lineage>
        <taxon>Eukaryota</taxon>
        <taxon>Viridiplantae</taxon>
        <taxon>Streptophyta</taxon>
        <taxon>Embryophyta</taxon>
        <taxon>Tracheophyta</taxon>
        <taxon>Spermatophyta</taxon>
        <taxon>Magnoliopsida</taxon>
        <taxon>eudicotyledons</taxon>
        <taxon>Gunneridae</taxon>
        <taxon>Pentapetalae</taxon>
        <taxon>rosids</taxon>
        <taxon>fabids</taxon>
        <taxon>Malpighiales</taxon>
        <taxon>Rhizophoraceae</taxon>
        <taxon>Rhizophora</taxon>
    </lineage>
</organism>
<accession>A0A2P2J2N9</accession>
<dbReference type="AlphaFoldDB" id="A0A2P2J2N9"/>
<proteinExistence type="predicted"/>
<name>A0A2P2J2N9_RHIMU</name>
<dbReference type="EMBL" id="GGEC01007256">
    <property type="protein sequence ID" value="MBW87739.1"/>
    <property type="molecule type" value="Transcribed_RNA"/>
</dbReference>